<feature type="non-terminal residue" evidence="1">
    <location>
        <position position="1144"/>
    </location>
</feature>
<evidence type="ECO:0000313" key="2">
    <source>
        <dbReference type="Proteomes" id="UP000051952"/>
    </source>
</evidence>
<sequence length="1144" mass="122265">MFPLFALCEFGLRSMALDVKLVLLAATVLACVLPLKVFASSERCRVVTVVTADDIRQRPTYVAILVPSLRPTLKLSPNKKKKQLSDVSTYVEDGVSTFELGITFVQLTTYRTFSNDNVSLSIPASFFNASDSSSSCAVSFPVLPSAGTIGIDNIVSTIFEVDINTGNTTMTIVLINDEFSTSVTPMISPVPLPLGLSPILISRLNASSLRFVLLQNETLNIDSNSNTTYIIVITFQPNCTRTGISPEVGPLAKNYLELTLSASVPSVRVSYPSLYGEGAASVPSEALWDGVAQVYLDIQGDEWLPNNALWTMPSYRPTFAAAPFQDSGFDFLVGVSTLLVTVSGRRATLTWSSCFGFAVASKQTVSVSGWNRLTSEGLGDIVFTFAIRPATASAVSAVFTSGPNLVRVLPNETNTTDVLVTSVRRENCSSTVCTNVTRYKIVCSLNGVLPWVCKDVNVTVGDLRCNATSHYDAAKCPGNWTNTTLKGNLTTSTNNITAYGSTTEFVLRKTGVVVNVSLSHDTVSPALDASALQEAFSRNSALTLDLTSSLVFTKYNSTYFGITLSPDLSFNIDSGVVVMIAITPLLLSSGGDILNNVLQLTISAVPTPVCSYPSTSPIISSETIRQGRTSVEVLVINDTICDRSAILITVVPFITTTRGVLNVTANSTDNNATRMIFSIAQLTSYTISSFDQVYLPMTASPFCSLEACQAIPLVDSDYPNRVTVSVRPSAGVLQLLLPTVNEIVMRTTPITANIVIRGDVFSQVGLTFYPTFSITGSSLDTGRGFAATIQKSCAITVDSTNASVATMSCAANSTYDISANETVSVTIPRTVMASLESPSTTASSYSSLIVTPVRGTVTATIGTSTVLNESTIIAGGYQVSFTLMYERWTAASTIASTLRANYPSITSNDSAYTTVGFLSTFMATSTFTVLSGEGTLVATLPALPGYDIISNESFYLLFDGLCVVSGIVPSSNNYTFIVVPSAGYITANGSALLFGVRDMLTTRLTVWLRLHSDLWNTTATFITSELCPMTQCTVVVDSTRRVLQIFFEPNPDYYIPVDTMYPIVLRAAYVVSHAIPLNPGSQQFVAYITPGILSWAGPASVTSETVIRAGSTPQIFITISGDLFTTPNDVYASIVRATTCSLAG</sequence>
<proteinExistence type="predicted"/>
<gene>
    <name evidence="1" type="ORF">BSAL_33635</name>
</gene>
<organism evidence="1 2">
    <name type="scientific">Bodo saltans</name>
    <name type="common">Flagellated protozoan</name>
    <dbReference type="NCBI Taxonomy" id="75058"/>
    <lineage>
        <taxon>Eukaryota</taxon>
        <taxon>Discoba</taxon>
        <taxon>Euglenozoa</taxon>
        <taxon>Kinetoplastea</taxon>
        <taxon>Metakinetoplastina</taxon>
        <taxon>Eubodonida</taxon>
        <taxon>Bodonidae</taxon>
        <taxon>Bodo</taxon>
    </lineage>
</organism>
<name>A0A0S4JMR9_BODSA</name>
<accession>A0A0S4JMR9</accession>
<protein>
    <submittedName>
        <fullName evidence="1">Uncharacterized protein</fullName>
    </submittedName>
</protein>
<dbReference type="AlphaFoldDB" id="A0A0S4JMR9"/>
<dbReference type="EMBL" id="CYKH01001960">
    <property type="protein sequence ID" value="CUG91701.1"/>
    <property type="molecule type" value="Genomic_DNA"/>
</dbReference>
<keyword evidence="2" id="KW-1185">Reference proteome</keyword>
<dbReference type="Proteomes" id="UP000051952">
    <property type="component" value="Unassembled WGS sequence"/>
</dbReference>
<dbReference type="VEuPathDB" id="TriTrypDB:BSAL_33635"/>
<reference evidence="2" key="1">
    <citation type="submission" date="2015-09" db="EMBL/GenBank/DDBJ databases">
        <authorList>
            <consortium name="Pathogen Informatics"/>
        </authorList>
    </citation>
    <scope>NUCLEOTIDE SEQUENCE [LARGE SCALE GENOMIC DNA]</scope>
    <source>
        <strain evidence="2">Lake Konstanz</strain>
    </source>
</reference>
<evidence type="ECO:0000313" key="1">
    <source>
        <dbReference type="EMBL" id="CUG91701.1"/>
    </source>
</evidence>